<evidence type="ECO:0000313" key="1">
    <source>
        <dbReference type="EMBL" id="EOA98116.1"/>
    </source>
</evidence>
<organism evidence="1 2">
    <name type="scientific">Anas platyrhynchos</name>
    <name type="common">Mallard</name>
    <name type="synonym">Anas boschas</name>
    <dbReference type="NCBI Taxonomy" id="8839"/>
    <lineage>
        <taxon>Eukaryota</taxon>
        <taxon>Metazoa</taxon>
        <taxon>Chordata</taxon>
        <taxon>Craniata</taxon>
        <taxon>Vertebrata</taxon>
        <taxon>Euteleostomi</taxon>
        <taxon>Archelosauria</taxon>
        <taxon>Archosauria</taxon>
        <taxon>Dinosauria</taxon>
        <taxon>Saurischia</taxon>
        <taxon>Theropoda</taxon>
        <taxon>Coelurosauria</taxon>
        <taxon>Aves</taxon>
        <taxon>Neognathae</taxon>
        <taxon>Galloanserae</taxon>
        <taxon>Anseriformes</taxon>
        <taxon>Anatidae</taxon>
        <taxon>Anatinae</taxon>
        <taxon>Anas</taxon>
    </lineage>
</organism>
<dbReference type="EMBL" id="KB743549">
    <property type="protein sequence ID" value="EOA98116.1"/>
    <property type="molecule type" value="Genomic_DNA"/>
</dbReference>
<accession>R0JLX7</accession>
<evidence type="ECO:0000313" key="2">
    <source>
        <dbReference type="Proteomes" id="UP000296049"/>
    </source>
</evidence>
<keyword evidence="2" id="KW-1185">Reference proteome</keyword>
<dbReference type="Proteomes" id="UP000296049">
    <property type="component" value="Unassembled WGS sequence"/>
</dbReference>
<proteinExistence type="predicted"/>
<dbReference type="AlphaFoldDB" id="R0JLX7"/>
<sequence>MKADASDRMQEVALRIGTHPNPKQIGLKAVEQDARCLFTAWRMPNLPLSFRMHKNLSFDTAASKNKWRSNCNRPITMISPSLIYQALTTNGGEILGSELDFRIYTCPSTSGQNFLQMYVQALRTLNNSQNKAFPTLVHVFRTYLEYRGWFIKGEKAASGDIGQGIFSNLTHYPAVNTAD</sequence>
<gene>
    <name evidence="1" type="ORF">Anapl_16556</name>
</gene>
<protein>
    <submittedName>
        <fullName evidence="1">Uncharacterized protein</fullName>
    </submittedName>
</protein>
<reference evidence="2" key="1">
    <citation type="journal article" date="2013" name="Nat. Genet.">
        <title>The duck genome and transcriptome provide insight into an avian influenza virus reservoir species.</title>
        <authorList>
            <person name="Huang Y."/>
            <person name="Li Y."/>
            <person name="Burt D.W."/>
            <person name="Chen H."/>
            <person name="Zhang Y."/>
            <person name="Qian W."/>
            <person name="Kim H."/>
            <person name="Gan S."/>
            <person name="Zhao Y."/>
            <person name="Li J."/>
            <person name="Yi K."/>
            <person name="Feng H."/>
            <person name="Zhu P."/>
            <person name="Li B."/>
            <person name="Liu Q."/>
            <person name="Fairley S."/>
            <person name="Magor K.E."/>
            <person name="Du Z."/>
            <person name="Hu X."/>
            <person name="Goodman L."/>
            <person name="Tafer H."/>
            <person name="Vignal A."/>
            <person name="Lee T."/>
            <person name="Kim K.W."/>
            <person name="Sheng Z."/>
            <person name="An Y."/>
            <person name="Searle S."/>
            <person name="Herrero J."/>
            <person name="Groenen M.A."/>
            <person name="Crooijmans R.P."/>
            <person name="Faraut T."/>
            <person name="Cai Q."/>
            <person name="Webster R.G."/>
            <person name="Aldridge J.R."/>
            <person name="Warren W.C."/>
            <person name="Bartschat S."/>
            <person name="Kehr S."/>
            <person name="Marz M."/>
            <person name="Stadler P.F."/>
            <person name="Smith J."/>
            <person name="Kraus R.H."/>
            <person name="Zhao Y."/>
            <person name="Ren L."/>
            <person name="Fei J."/>
            <person name="Morisson M."/>
            <person name="Kaiser P."/>
            <person name="Griffin D.K."/>
            <person name="Rao M."/>
            <person name="Pitel F."/>
            <person name="Wang J."/>
            <person name="Li N."/>
        </authorList>
    </citation>
    <scope>NUCLEOTIDE SEQUENCE [LARGE SCALE GENOMIC DNA]</scope>
</reference>
<name>R0JLX7_ANAPL</name>